<proteinExistence type="predicted"/>
<evidence type="ECO:0000313" key="4">
    <source>
        <dbReference type="Proteomes" id="UP000192790"/>
    </source>
</evidence>
<organism evidence="3 4">
    <name type="scientific">Papillibacter cinnamivorans DSM 12816</name>
    <dbReference type="NCBI Taxonomy" id="1122930"/>
    <lineage>
        <taxon>Bacteria</taxon>
        <taxon>Bacillati</taxon>
        <taxon>Bacillota</taxon>
        <taxon>Clostridia</taxon>
        <taxon>Eubacteriales</taxon>
        <taxon>Oscillospiraceae</taxon>
        <taxon>Papillibacter</taxon>
    </lineage>
</organism>
<dbReference type="Gene3D" id="3.30.457.10">
    <property type="entry name" value="Copper amine oxidase-like, N-terminal domain"/>
    <property type="match status" value="1"/>
</dbReference>
<dbReference type="SUPFAM" id="SSF55383">
    <property type="entry name" value="Copper amine oxidase, domain N"/>
    <property type="match status" value="1"/>
</dbReference>
<evidence type="ECO:0000259" key="2">
    <source>
        <dbReference type="Pfam" id="PF07833"/>
    </source>
</evidence>
<keyword evidence="1" id="KW-0732">Signal</keyword>
<accession>A0A1W2CPE5</accession>
<dbReference type="OrthoDB" id="9809781at2"/>
<feature type="domain" description="Copper amine oxidase-like N-terminal" evidence="2">
    <location>
        <begin position="33"/>
        <end position="143"/>
    </location>
</feature>
<feature type="chain" id="PRO_5038698286" evidence="1">
    <location>
        <begin position="24"/>
        <end position="445"/>
    </location>
</feature>
<dbReference type="Proteomes" id="UP000192790">
    <property type="component" value="Unassembled WGS sequence"/>
</dbReference>
<dbReference type="InterPro" id="IPR012854">
    <property type="entry name" value="Cu_amine_oxidase-like_N"/>
</dbReference>
<reference evidence="3 4" key="1">
    <citation type="submission" date="2017-04" db="EMBL/GenBank/DDBJ databases">
        <authorList>
            <person name="Afonso C.L."/>
            <person name="Miller P.J."/>
            <person name="Scott M.A."/>
            <person name="Spackman E."/>
            <person name="Goraichik I."/>
            <person name="Dimitrov K.M."/>
            <person name="Suarez D.L."/>
            <person name="Swayne D.E."/>
        </authorList>
    </citation>
    <scope>NUCLEOTIDE SEQUENCE [LARGE SCALE GENOMIC DNA]</scope>
    <source>
        <strain evidence="3 4">DSM 12816</strain>
    </source>
</reference>
<dbReference type="InterPro" id="IPR036582">
    <property type="entry name" value="Mao_N_sf"/>
</dbReference>
<dbReference type="RefSeq" id="WP_159448139.1">
    <property type="nucleotide sequence ID" value="NZ_FWXW01000011.1"/>
</dbReference>
<evidence type="ECO:0000313" key="3">
    <source>
        <dbReference type="EMBL" id="SMC86752.1"/>
    </source>
</evidence>
<name>A0A1W2CPE5_9FIRM</name>
<feature type="signal peptide" evidence="1">
    <location>
        <begin position="1"/>
        <end position="23"/>
    </location>
</feature>
<dbReference type="STRING" id="1122930.SAMN02745168_0110"/>
<keyword evidence="4" id="KW-1185">Reference proteome</keyword>
<sequence>MKRKLLSAALILCITLMILPVSAAAEKAVGVEIDGTQVEFTESSGSPFVDSNSRTLVPLRVTMEACGCEVTWDNENYRAVVYKNGVTVVVPIGENRIIVNGVPEEIDTAAVAKNNRTYLPIRAVLEAFGSDVGWDGENWTVTVSLHERDYGECDDHTAAIVAAIGRNTGISQEDREVLTDYAQRLFANLTLTDDQAASVANKFSTLRISHGSLEQGLDGWADTAANTIAVDDGKFTAALNQVYYYNTFYHEVNHIIAGNLKSCEFISEALVETLAEEFSGAADYASDYRPWVIAVRMMAEVIGTEVLEKAILTGNPQVVFTALQQYDGKDSASAYLLPLMDQLKSYYMAMDGENLRVAATEFCGYIYAAYENRYHVSAEEDPVMEAYASYLKGMWSGGTPLQMSKLPVYFRKDAAPDYVVVTDREKTYCDDGTFIVYLYERPCAG</sequence>
<dbReference type="AlphaFoldDB" id="A0A1W2CPE5"/>
<evidence type="ECO:0000256" key="1">
    <source>
        <dbReference type="SAM" id="SignalP"/>
    </source>
</evidence>
<gene>
    <name evidence="3" type="ORF">SAMN02745168_0110</name>
</gene>
<dbReference type="Pfam" id="PF07833">
    <property type="entry name" value="Cu_amine_oxidN1"/>
    <property type="match status" value="1"/>
</dbReference>
<protein>
    <submittedName>
        <fullName evidence="3">Copper amine oxidase N-terminal domain-containing protein</fullName>
    </submittedName>
</protein>
<dbReference type="EMBL" id="FWXW01000011">
    <property type="protein sequence ID" value="SMC86752.1"/>
    <property type="molecule type" value="Genomic_DNA"/>
</dbReference>